<evidence type="ECO:0000313" key="3">
    <source>
        <dbReference type="Proteomes" id="UP000542405"/>
    </source>
</evidence>
<dbReference type="Gene3D" id="1.10.260.40">
    <property type="entry name" value="lambda repressor-like DNA-binding domains"/>
    <property type="match status" value="1"/>
</dbReference>
<dbReference type="InterPro" id="IPR031856">
    <property type="entry name" value="YdaS_toxin-like"/>
</dbReference>
<dbReference type="CDD" id="cd00093">
    <property type="entry name" value="HTH_XRE"/>
    <property type="match status" value="1"/>
</dbReference>
<sequence>MTDHSDDLGPSQPALKKAIALAGGTQEALARILGVTQPAVNKMLKSKAPLGSTHCVRIFKTLGIPREELRPTDYWEVWPDLQRPSPPTTHEP</sequence>
<reference evidence="2 3" key="1">
    <citation type="submission" date="2020-04" db="EMBL/GenBank/DDBJ databases">
        <title>Achromobacter ruhlandii genome sequencing and assembly.</title>
        <authorList>
            <person name="Martins R.C.R."/>
            <person name="Perdigao-Neto L.V."/>
            <person name="Levin A.S.S."/>
            <person name="Costa S.F."/>
        </authorList>
    </citation>
    <scope>NUCLEOTIDE SEQUENCE [LARGE SCALE GENOMIC DNA]</scope>
    <source>
        <strain evidence="2 3">9035ralo</strain>
    </source>
</reference>
<protein>
    <submittedName>
        <fullName evidence="2">Helix-turn-helix domain-containing protein</fullName>
    </submittedName>
</protein>
<dbReference type="GO" id="GO:0003677">
    <property type="term" value="F:DNA binding"/>
    <property type="evidence" value="ECO:0007669"/>
    <property type="project" value="InterPro"/>
</dbReference>
<gene>
    <name evidence="2" type="ORF">HGQ98_00050</name>
</gene>
<organism evidence="2 3">
    <name type="scientific">Achromobacter ruhlandii</name>
    <dbReference type="NCBI Taxonomy" id="72557"/>
    <lineage>
        <taxon>Bacteria</taxon>
        <taxon>Pseudomonadati</taxon>
        <taxon>Pseudomonadota</taxon>
        <taxon>Betaproteobacteria</taxon>
        <taxon>Burkholderiales</taxon>
        <taxon>Alcaligenaceae</taxon>
        <taxon>Achromobacter</taxon>
    </lineage>
</organism>
<dbReference type="SUPFAM" id="SSF47413">
    <property type="entry name" value="lambda repressor-like DNA-binding domains"/>
    <property type="match status" value="1"/>
</dbReference>
<dbReference type="PROSITE" id="PS50943">
    <property type="entry name" value="HTH_CROC1"/>
    <property type="match status" value="1"/>
</dbReference>
<feature type="domain" description="HTH cro/C1-type" evidence="1">
    <location>
        <begin position="15"/>
        <end position="69"/>
    </location>
</feature>
<dbReference type="InterPro" id="IPR010982">
    <property type="entry name" value="Lambda_DNA-bd_dom_sf"/>
</dbReference>
<dbReference type="Proteomes" id="UP000542405">
    <property type="component" value="Unassembled WGS sequence"/>
</dbReference>
<name>A0A848NC97_9BURK</name>
<dbReference type="RefSeq" id="WP_162876381.1">
    <property type="nucleotide sequence ID" value="NZ_JABBZE010000001.1"/>
</dbReference>
<evidence type="ECO:0000313" key="2">
    <source>
        <dbReference type="EMBL" id="NMU88282.1"/>
    </source>
</evidence>
<dbReference type="InterPro" id="IPR001387">
    <property type="entry name" value="Cro/C1-type_HTH"/>
</dbReference>
<dbReference type="AlphaFoldDB" id="A0A848NC97"/>
<evidence type="ECO:0000259" key="1">
    <source>
        <dbReference type="PROSITE" id="PS50943"/>
    </source>
</evidence>
<dbReference type="SMART" id="SM00530">
    <property type="entry name" value="HTH_XRE"/>
    <property type="match status" value="1"/>
</dbReference>
<dbReference type="EMBL" id="JABBZE010000001">
    <property type="protein sequence ID" value="NMU88282.1"/>
    <property type="molecule type" value="Genomic_DNA"/>
</dbReference>
<proteinExistence type="predicted"/>
<dbReference type="Pfam" id="PF15943">
    <property type="entry name" value="YdaS_toxin"/>
    <property type="match status" value="1"/>
</dbReference>
<accession>A0A848NC97</accession>
<comment type="caution">
    <text evidence="2">The sequence shown here is derived from an EMBL/GenBank/DDBJ whole genome shotgun (WGS) entry which is preliminary data.</text>
</comment>